<organism evidence="1">
    <name type="scientific">marine sediment metagenome</name>
    <dbReference type="NCBI Taxonomy" id="412755"/>
    <lineage>
        <taxon>unclassified sequences</taxon>
        <taxon>metagenomes</taxon>
        <taxon>ecological metagenomes</taxon>
    </lineage>
</organism>
<proteinExistence type="predicted"/>
<reference evidence="1" key="1">
    <citation type="journal article" date="2015" name="Nature">
        <title>Complex archaea that bridge the gap between prokaryotes and eukaryotes.</title>
        <authorList>
            <person name="Spang A."/>
            <person name="Saw J.H."/>
            <person name="Jorgensen S.L."/>
            <person name="Zaremba-Niedzwiedzka K."/>
            <person name="Martijn J."/>
            <person name="Lind A.E."/>
            <person name="van Eijk R."/>
            <person name="Schleper C."/>
            <person name="Guy L."/>
            <person name="Ettema T.J."/>
        </authorList>
    </citation>
    <scope>NUCLEOTIDE SEQUENCE</scope>
</reference>
<protein>
    <submittedName>
        <fullName evidence="1">Uncharacterized protein</fullName>
    </submittedName>
</protein>
<sequence>MEQVVNRDVRAMKGEILDWWPTLPLVNKEKKKELGFLISGCGPRVFLGNVFAPPDDPDEISYDSFEKLAEEWRVD</sequence>
<evidence type="ECO:0000313" key="1">
    <source>
        <dbReference type="EMBL" id="KKM16522.1"/>
    </source>
</evidence>
<gene>
    <name evidence="1" type="ORF">LCGC14_1684980</name>
</gene>
<dbReference type="AlphaFoldDB" id="A0A0F9HN14"/>
<comment type="caution">
    <text evidence="1">The sequence shown here is derived from an EMBL/GenBank/DDBJ whole genome shotgun (WGS) entry which is preliminary data.</text>
</comment>
<dbReference type="EMBL" id="LAZR01014656">
    <property type="protein sequence ID" value="KKM16522.1"/>
    <property type="molecule type" value="Genomic_DNA"/>
</dbReference>
<accession>A0A0F9HN14</accession>
<name>A0A0F9HN14_9ZZZZ</name>